<evidence type="ECO:0000313" key="2">
    <source>
        <dbReference type="Proteomes" id="UP001580407"/>
    </source>
</evidence>
<dbReference type="EMBL" id="JBHILM010000056">
    <property type="protein sequence ID" value="MFB5685078.1"/>
    <property type="molecule type" value="Genomic_DNA"/>
</dbReference>
<protein>
    <submittedName>
        <fullName evidence="1">Uncharacterized protein</fullName>
    </submittedName>
</protein>
<sequence>MSNVQLSIPVAMLVENALTSGEPIEAIIACMRSGDFSSLLGKVKDPAMDFAERLQTAEEIGDDWEKALRGGYEFKFLHINGLKRLLAFRFGKEADRDYIQEGLSLRRLQLGPQDAETLRALIGRQWRVFEEEAHSEVGIELKYK</sequence>
<dbReference type="Proteomes" id="UP001580407">
    <property type="component" value="Unassembled WGS sequence"/>
</dbReference>
<gene>
    <name evidence="1" type="ORF">ACE3NQ_29640</name>
</gene>
<comment type="caution">
    <text evidence="1">The sequence shown here is derived from an EMBL/GenBank/DDBJ whole genome shotgun (WGS) entry which is preliminary data.</text>
</comment>
<accession>A0ABV5BHA3</accession>
<organism evidence="1 2">
    <name type="scientific">Paenibacillus terreus</name>
    <dbReference type="NCBI Taxonomy" id="1387834"/>
    <lineage>
        <taxon>Bacteria</taxon>
        <taxon>Bacillati</taxon>
        <taxon>Bacillota</taxon>
        <taxon>Bacilli</taxon>
        <taxon>Bacillales</taxon>
        <taxon>Paenibacillaceae</taxon>
        <taxon>Paenibacillus</taxon>
    </lineage>
</organism>
<name>A0ABV5BHA3_9BACL</name>
<keyword evidence="2" id="KW-1185">Reference proteome</keyword>
<reference evidence="1 2" key="1">
    <citation type="submission" date="2024-09" db="EMBL/GenBank/DDBJ databases">
        <authorList>
            <person name="Ruan L."/>
        </authorList>
    </citation>
    <scope>NUCLEOTIDE SEQUENCE [LARGE SCALE GENOMIC DNA]</scope>
    <source>
        <strain evidence="1 2">D33</strain>
    </source>
</reference>
<dbReference type="RefSeq" id="WP_375528739.1">
    <property type="nucleotide sequence ID" value="NZ_JBHILM010000056.1"/>
</dbReference>
<proteinExistence type="predicted"/>
<evidence type="ECO:0000313" key="1">
    <source>
        <dbReference type="EMBL" id="MFB5685078.1"/>
    </source>
</evidence>